<dbReference type="PROSITE" id="PS00166">
    <property type="entry name" value="ENOYL_COA_HYDRATASE"/>
    <property type="match status" value="1"/>
</dbReference>
<reference evidence="4 5" key="1">
    <citation type="submission" date="2014-03" db="EMBL/GenBank/DDBJ databases">
        <title>Genome sequence of Sphingobium yanoikuyae B1.</title>
        <authorList>
            <person name="Gan H.M."/>
            <person name="Gan H.Y."/>
            <person name="Savka M.A."/>
        </authorList>
    </citation>
    <scope>NUCLEOTIDE SEQUENCE [LARGE SCALE GENOMIC DNA]</scope>
    <source>
        <strain evidence="4 5">B1</strain>
    </source>
</reference>
<keyword evidence="2" id="KW-0456">Lyase</keyword>
<evidence type="ECO:0000313" key="4">
    <source>
        <dbReference type="EMBL" id="KEZ21043.1"/>
    </source>
</evidence>
<name>A0A084ESV1_SPHYA</name>
<comment type="similarity">
    <text evidence="1 3">Belongs to the enoyl-CoA hydratase/isomerase family.</text>
</comment>
<proteinExistence type="inferred from homology"/>
<dbReference type="GO" id="GO:0006635">
    <property type="term" value="P:fatty acid beta-oxidation"/>
    <property type="evidence" value="ECO:0007669"/>
    <property type="project" value="TreeGrafter"/>
</dbReference>
<dbReference type="FunFam" id="1.10.12.10:FF:000001">
    <property type="entry name" value="Probable enoyl-CoA hydratase, mitochondrial"/>
    <property type="match status" value="1"/>
</dbReference>
<dbReference type="RefSeq" id="WP_037516561.1">
    <property type="nucleotide sequence ID" value="NZ_JGVR01000002.1"/>
</dbReference>
<dbReference type="GO" id="GO:0016853">
    <property type="term" value="F:isomerase activity"/>
    <property type="evidence" value="ECO:0007669"/>
    <property type="project" value="UniProtKB-KW"/>
</dbReference>
<accession>A0A084ESV1</accession>
<dbReference type="InterPro" id="IPR029045">
    <property type="entry name" value="ClpP/crotonase-like_dom_sf"/>
</dbReference>
<comment type="caution">
    <text evidence="4">The sequence shown here is derived from an EMBL/GenBank/DDBJ whole genome shotgun (WGS) entry which is preliminary data.</text>
</comment>
<dbReference type="AlphaFoldDB" id="A0A084ESV1"/>
<dbReference type="PANTHER" id="PTHR11941:SF54">
    <property type="entry name" value="ENOYL-COA HYDRATASE, MITOCHONDRIAL"/>
    <property type="match status" value="1"/>
</dbReference>
<dbReference type="InterPro" id="IPR001753">
    <property type="entry name" value="Enoyl-CoA_hydra/iso"/>
</dbReference>
<dbReference type="GO" id="GO:0016836">
    <property type="term" value="F:hydro-lyase activity"/>
    <property type="evidence" value="ECO:0007669"/>
    <property type="project" value="UniProtKB-ARBA"/>
</dbReference>
<dbReference type="EMBL" id="JGVR01000002">
    <property type="protein sequence ID" value="KEZ21043.1"/>
    <property type="molecule type" value="Genomic_DNA"/>
</dbReference>
<dbReference type="SUPFAM" id="SSF52096">
    <property type="entry name" value="ClpP/crotonase"/>
    <property type="match status" value="1"/>
</dbReference>
<dbReference type="eggNOG" id="COG1024">
    <property type="taxonomic scope" value="Bacteria"/>
</dbReference>
<organism evidence="4 5">
    <name type="scientific">Sphingobium yanoikuyae</name>
    <name type="common">Sphingomonas yanoikuyae</name>
    <dbReference type="NCBI Taxonomy" id="13690"/>
    <lineage>
        <taxon>Bacteria</taxon>
        <taxon>Pseudomonadati</taxon>
        <taxon>Pseudomonadota</taxon>
        <taxon>Alphaproteobacteria</taxon>
        <taxon>Sphingomonadales</taxon>
        <taxon>Sphingomonadaceae</taxon>
        <taxon>Sphingobium</taxon>
    </lineage>
</organism>
<keyword evidence="4" id="KW-0413">Isomerase</keyword>
<dbReference type="CDD" id="cd06558">
    <property type="entry name" value="crotonase-like"/>
    <property type="match status" value="1"/>
</dbReference>
<dbReference type="Gene3D" id="1.10.12.10">
    <property type="entry name" value="Lyase 2-enoyl-coa Hydratase, Chain A, domain 2"/>
    <property type="match status" value="1"/>
</dbReference>
<protein>
    <submittedName>
        <fullName evidence="4">Enoyl-hydratase isomerase</fullName>
    </submittedName>
</protein>
<dbReference type="PANTHER" id="PTHR11941">
    <property type="entry name" value="ENOYL-COA HYDRATASE-RELATED"/>
    <property type="match status" value="1"/>
</dbReference>
<evidence type="ECO:0000313" key="5">
    <source>
        <dbReference type="Proteomes" id="UP000028534"/>
    </source>
</evidence>
<gene>
    <name evidence="4" type="ORF">CP98_00492</name>
</gene>
<evidence type="ECO:0000256" key="2">
    <source>
        <dbReference type="ARBA" id="ARBA00023239"/>
    </source>
</evidence>
<dbReference type="Proteomes" id="UP000028534">
    <property type="component" value="Unassembled WGS sequence"/>
</dbReference>
<dbReference type="InterPro" id="IPR018376">
    <property type="entry name" value="Enoyl-CoA_hyd/isom_CS"/>
</dbReference>
<dbReference type="Pfam" id="PF00378">
    <property type="entry name" value="ECH_1"/>
    <property type="match status" value="1"/>
</dbReference>
<dbReference type="FunFam" id="3.90.226.10:FF:000009">
    <property type="entry name" value="Carnitinyl-CoA dehydratase"/>
    <property type="match status" value="1"/>
</dbReference>
<sequence>MTGPDDILHVEAKAEGVLLLRLNRPEKRNALATDLLGAVADALDVAISDEAVRAVVLTGADKFFAAGADINEIASKDVGGALLDIRPSIWARIRAFPKPLVAAVEGWSLGAGNELVMCCDLVVAGRSAKFGQPETNLGIVPGAGGTATLPRLVGRARAMKLVLLGEPMTADEAQASGLVNDVVDDGGALSAALELAARIAARAPLAMQQGKALVRASLETTQAAHLLLERQGFSALFGSADKREGIASFFEKRSPIWSGK</sequence>
<dbReference type="Gene3D" id="3.90.226.10">
    <property type="entry name" value="2-enoyl-CoA Hydratase, Chain A, domain 1"/>
    <property type="match status" value="1"/>
</dbReference>
<dbReference type="InterPro" id="IPR014748">
    <property type="entry name" value="Enoyl-CoA_hydra_C"/>
</dbReference>
<evidence type="ECO:0000256" key="3">
    <source>
        <dbReference type="RuleBase" id="RU003707"/>
    </source>
</evidence>
<dbReference type="PATRIC" id="fig|13690.10.peg.510"/>
<evidence type="ECO:0000256" key="1">
    <source>
        <dbReference type="ARBA" id="ARBA00005254"/>
    </source>
</evidence>